<evidence type="ECO:0000313" key="4">
    <source>
        <dbReference type="Proteomes" id="UP000823941"/>
    </source>
</evidence>
<accession>A0ABQ7Q8I0</accession>
<dbReference type="Pfam" id="PF03392">
    <property type="entry name" value="OS-D"/>
    <property type="match status" value="2"/>
</dbReference>
<keyword evidence="4" id="KW-1185">Reference proteome</keyword>
<comment type="caution">
    <text evidence="3">The sequence shown here is derived from an EMBL/GenBank/DDBJ whole genome shotgun (WGS) entry which is preliminary data.</text>
</comment>
<gene>
    <name evidence="3" type="ORF">JYU34_014513</name>
</gene>
<keyword evidence="2" id="KW-0732">Signal</keyword>
<dbReference type="PANTHER" id="PTHR11257">
    <property type="entry name" value="CHEMOSENSORY PROTEIN-RELATED"/>
    <property type="match status" value="1"/>
</dbReference>
<reference evidence="3 4" key="1">
    <citation type="submission" date="2021-06" db="EMBL/GenBank/DDBJ databases">
        <title>A haploid diamondback moth (Plutella xylostella L.) genome assembly resolves 31 chromosomes and identifies a diamide resistance mutation.</title>
        <authorList>
            <person name="Ward C.M."/>
            <person name="Perry K.D."/>
            <person name="Baker G."/>
            <person name="Powis K."/>
            <person name="Heckel D.G."/>
            <person name="Baxter S.W."/>
        </authorList>
    </citation>
    <scope>NUCLEOTIDE SEQUENCE [LARGE SCALE GENOMIC DNA]</scope>
    <source>
        <strain evidence="3 4">LV</strain>
        <tissue evidence="3">Single pupa</tissue>
    </source>
</reference>
<sequence>MKAAAFIALFLIGKAVCEDKPTYTTKYDNIDLDEILSSERLLTGYVNCLLDQGPCTPDGKELKRYLETMCRRLDWICVDPSEIIRITVLESDLNTLPDAIDNDCRKCTQKQKEGSDRVMGYIIEYRPNDWAKLEKKYLSDGSYKKKYLEKKNASENNGDSKSTEAKNKDDEEKKSKGDGEEK</sequence>
<feature type="chain" id="PRO_5046537936" description="Chemosensory protein" evidence="2">
    <location>
        <begin position="18"/>
        <end position="182"/>
    </location>
</feature>
<dbReference type="InterPro" id="IPR036682">
    <property type="entry name" value="OS_D_A10/PebIII_sf"/>
</dbReference>
<evidence type="ECO:0000256" key="2">
    <source>
        <dbReference type="SAM" id="SignalP"/>
    </source>
</evidence>
<dbReference type="PANTHER" id="PTHR11257:SF12">
    <property type="entry name" value="EJACULATORY BULB-SPECIFIC PROTEIN 3-RELATED"/>
    <property type="match status" value="1"/>
</dbReference>
<organism evidence="3 4">
    <name type="scientific">Plutella xylostella</name>
    <name type="common">Diamondback moth</name>
    <name type="synonym">Plutella maculipennis</name>
    <dbReference type="NCBI Taxonomy" id="51655"/>
    <lineage>
        <taxon>Eukaryota</taxon>
        <taxon>Metazoa</taxon>
        <taxon>Ecdysozoa</taxon>
        <taxon>Arthropoda</taxon>
        <taxon>Hexapoda</taxon>
        <taxon>Insecta</taxon>
        <taxon>Pterygota</taxon>
        <taxon>Neoptera</taxon>
        <taxon>Endopterygota</taxon>
        <taxon>Lepidoptera</taxon>
        <taxon>Glossata</taxon>
        <taxon>Ditrysia</taxon>
        <taxon>Yponomeutoidea</taxon>
        <taxon>Plutellidae</taxon>
        <taxon>Plutella</taxon>
    </lineage>
</organism>
<feature type="compositionally biased region" description="Basic and acidic residues" evidence="1">
    <location>
        <begin position="161"/>
        <end position="182"/>
    </location>
</feature>
<dbReference type="EMBL" id="JAHIBW010000019">
    <property type="protein sequence ID" value="KAG7301547.1"/>
    <property type="molecule type" value="Genomic_DNA"/>
</dbReference>
<evidence type="ECO:0000313" key="3">
    <source>
        <dbReference type="EMBL" id="KAG7301547.1"/>
    </source>
</evidence>
<evidence type="ECO:0008006" key="5">
    <source>
        <dbReference type="Google" id="ProtNLM"/>
    </source>
</evidence>
<dbReference type="InterPro" id="IPR005055">
    <property type="entry name" value="A10/PebIII"/>
</dbReference>
<dbReference type="SUPFAM" id="SSF100910">
    <property type="entry name" value="Chemosensory protein Csp2"/>
    <property type="match status" value="2"/>
</dbReference>
<dbReference type="Gene3D" id="1.10.2080.10">
    <property type="entry name" value="Insect odorant-binding protein A10/Ejaculatory bulb-specific protein 3"/>
    <property type="match status" value="1"/>
</dbReference>
<feature type="signal peptide" evidence="2">
    <location>
        <begin position="1"/>
        <end position="17"/>
    </location>
</feature>
<dbReference type="Proteomes" id="UP000823941">
    <property type="component" value="Chromosome 19"/>
</dbReference>
<protein>
    <recommendedName>
        <fullName evidence="5">Chemosensory protein</fullName>
    </recommendedName>
</protein>
<evidence type="ECO:0000256" key="1">
    <source>
        <dbReference type="SAM" id="MobiDB-lite"/>
    </source>
</evidence>
<proteinExistence type="predicted"/>
<name>A0ABQ7Q8I0_PLUXY</name>
<feature type="region of interest" description="Disordered" evidence="1">
    <location>
        <begin position="148"/>
        <end position="182"/>
    </location>
</feature>